<dbReference type="InterPro" id="IPR001193">
    <property type="entry name" value="MBTPS2"/>
</dbReference>
<keyword evidence="2" id="KW-1185">Reference proteome</keyword>
<sequence length="311" mass="33055">MFELSFTLLSQDIPLLSTGVHLVLLVLPTFFVELSPGTLPPLTDLRIASAGVWHNVVLLVGAWLLSQEGAGLGRSFGLMCGIWRTLDEGVLLVDVQQNSPLTGHLSPGSLITHLDDLELDAATSSTRSQLEAWERYLGSTAFGDPYENVGWCLPTSAFDDEEGNTGCCAASAAETKSNTSAATADGATLCFLTSPSASASEGHQTCLDPLTLLPPTPQSLIPPRCIDDDSCGSMEGAGYVCARISEEEQVLRIGVREAGPRGSREAATQDEQVRTVLWQGPRASVARQRKALRPAAGDAFADPPFFPAQSR</sequence>
<evidence type="ECO:0000313" key="2">
    <source>
        <dbReference type="Proteomes" id="UP001342314"/>
    </source>
</evidence>
<dbReference type="Proteomes" id="UP001342314">
    <property type="component" value="Unassembled WGS sequence"/>
</dbReference>
<proteinExistence type="predicted"/>
<organism evidence="1 2">
    <name type="scientific">Rhodotorula paludigena</name>
    <dbReference type="NCBI Taxonomy" id="86838"/>
    <lineage>
        <taxon>Eukaryota</taxon>
        <taxon>Fungi</taxon>
        <taxon>Dikarya</taxon>
        <taxon>Basidiomycota</taxon>
        <taxon>Pucciniomycotina</taxon>
        <taxon>Microbotryomycetes</taxon>
        <taxon>Sporidiobolales</taxon>
        <taxon>Sporidiobolaceae</taxon>
        <taxon>Rhodotorula</taxon>
    </lineage>
</organism>
<gene>
    <name evidence="1" type="ORF">Rhopal_006145-T1</name>
</gene>
<dbReference type="GO" id="GO:1905897">
    <property type="term" value="P:regulation of response to endoplasmic reticulum stress"/>
    <property type="evidence" value="ECO:0007669"/>
    <property type="project" value="TreeGrafter"/>
</dbReference>
<dbReference type="PANTHER" id="PTHR13325">
    <property type="entry name" value="PROTEASE M50 MEMBRANE-BOUND TRANSCRIPTION FACTOR SITE 2 PROTEASE"/>
    <property type="match status" value="1"/>
</dbReference>
<dbReference type="EMBL" id="BQKY01000013">
    <property type="protein sequence ID" value="GJN93100.1"/>
    <property type="molecule type" value="Genomic_DNA"/>
</dbReference>
<dbReference type="GO" id="GO:0031293">
    <property type="term" value="P:membrane protein intracellular domain proteolysis"/>
    <property type="evidence" value="ECO:0007669"/>
    <property type="project" value="TreeGrafter"/>
</dbReference>
<dbReference type="GO" id="GO:0005737">
    <property type="term" value="C:cytoplasm"/>
    <property type="evidence" value="ECO:0007669"/>
    <property type="project" value="TreeGrafter"/>
</dbReference>
<dbReference type="GO" id="GO:0004222">
    <property type="term" value="F:metalloendopeptidase activity"/>
    <property type="evidence" value="ECO:0007669"/>
    <property type="project" value="InterPro"/>
</dbReference>
<accession>A0AAV5GT61</accession>
<dbReference type="AlphaFoldDB" id="A0AAV5GT61"/>
<reference evidence="1 2" key="1">
    <citation type="submission" date="2021-12" db="EMBL/GenBank/DDBJ databases">
        <title>High titer production of polyol ester of fatty acids by Rhodotorula paludigena BS15 towards product separation-free biomass refinery.</title>
        <authorList>
            <person name="Mano J."/>
            <person name="Ono H."/>
            <person name="Tanaka T."/>
            <person name="Naito K."/>
            <person name="Sushida H."/>
            <person name="Ike M."/>
            <person name="Tokuyasu K."/>
            <person name="Kitaoka M."/>
        </authorList>
    </citation>
    <scope>NUCLEOTIDE SEQUENCE [LARGE SCALE GENOMIC DNA]</scope>
    <source>
        <strain evidence="1 2">BS15</strain>
    </source>
</reference>
<dbReference type="GO" id="GO:0016020">
    <property type="term" value="C:membrane"/>
    <property type="evidence" value="ECO:0007669"/>
    <property type="project" value="InterPro"/>
</dbReference>
<dbReference type="PANTHER" id="PTHR13325:SF3">
    <property type="entry name" value="MEMBRANE-BOUND TRANSCRIPTION FACTOR SITE-2 PROTEASE"/>
    <property type="match status" value="1"/>
</dbReference>
<evidence type="ECO:0000313" key="1">
    <source>
        <dbReference type="EMBL" id="GJN93100.1"/>
    </source>
</evidence>
<comment type="caution">
    <text evidence="1">The sequence shown here is derived from an EMBL/GenBank/DDBJ whole genome shotgun (WGS) entry which is preliminary data.</text>
</comment>
<protein>
    <recommendedName>
        <fullName evidence="3">PDZ domain-containing protein</fullName>
    </recommendedName>
</protein>
<name>A0AAV5GT61_9BASI</name>
<evidence type="ECO:0008006" key="3">
    <source>
        <dbReference type="Google" id="ProtNLM"/>
    </source>
</evidence>